<dbReference type="EMBL" id="JAUHJS010000006">
    <property type="protein sequence ID" value="MDN4166195.1"/>
    <property type="molecule type" value="Genomic_DNA"/>
</dbReference>
<evidence type="ECO:0000313" key="3">
    <source>
        <dbReference type="Proteomes" id="UP001168552"/>
    </source>
</evidence>
<dbReference type="PANTHER" id="PTHR30441:SF8">
    <property type="entry name" value="DUF748 DOMAIN-CONTAINING PROTEIN"/>
    <property type="match status" value="1"/>
</dbReference>
<sequence length="809" mass="92059">MLTLLALGYFYQDRLIQWFLAEANERINTPITVERIDFSLIEDFPKASFTFNNFSIQEAIEGSSLPLARGQKLSLAFNVWDLYQGNYQIQKVALENAEVTVRITKTGLPNYLFLKKRESLEPDTTMLQLQSISLHEVTINYIDEKLKQSYQVQARQIGAQLQVADEQVLVFLKGSAHSKYIKVGEDVYFQDKALAIESSFSYSLKNQYLELMPSTLTVWQTKMQINGAFQFLEKETKINLSAQTDHTDVYTLLQVIPSRYTKSLRAFKTEGIINFSSTIKGSYSDYKNPWVEVKFATNEASFYHPDYQKRMNNIRFSGYYTNGERMSARTSLFKVENLSAELEDKKIEASFILSNFDDFHLDGQFSGEIDAASLMAFYKPEAIESAKGLVNFQIGIKGRLNDLKSKTTSRQVATSGELSISNLSLQLNTYPLAMSQFNGNFLFNNNDLAISDFSGKVGSSDFLLNGFFKNITAYLLFDNEPIGIEADLESHLLNVDELLSVNAGTNSESNYALSLSPLLQIVFNCKVDQVRFKRFHGENLRGKLLLKDQVAQLKGITLQAAGGRVSLESTLDQRASDHHLSLDVDGRLESMEVDSIFYVFENFNQTWIEDRHLKGQISASAQVHIDFDSLMRYQTESITALIDAVVKNGELNNFEPMQELAGYVEEENLNHLVFSELKNEISIKNQTVYLPEMTISSNVTSLQISGTHTFDQKIDYSVVVPIRASKRYDKDEAFGAIEDDGTGVPKLFLTIKGTTDDYKIAYDTKRVRKKIKEDIKKEGQELKDLFKKKNEKEADKTQELNEEEYFEFD</sequence>
<dbReference type="RefSeq" id="WP_320004731.1">
    <property type="nucleotide sequence ID" value="NZ_JAUHJS010000006.1"/>
</dbReference>
<reference evidence="2" key="1">
    <citation type="submission" date="2023-06" db="EMBL/GenBank/DDBJ databases">
        <title>Cytophagales bacterium Strain LB-30, isolated from soil.</title>
        <authorList>
            <person name="Liu B."/>
        </authorList>
    </citation>
    <scope>NUCLEOTIDE SEQUENCE</scope>
    <source>
        <strain evidence="2">LB-30</strain>
    </source>
</reference>
<protein>
    <submittedName>
        <fullName evidence="2">AsmA-like C-terminal region-containing protein</fullName>
    </submittedName>
</protein>
<evidence type="ECO:0000256" key="1">
    <source>
        <dbReference type="SAM" id="Coils"/>
    </source>
</evidence>
<dbReference type="Proteomes" id="UP001168552">
    <property type="component" value="Unassembled WGS sequence"/>
</dbReference>
<name>A0ABT8F6W2_9BACT</name>
<organism evidence="2 3">
    <name type="scientific">Shiella aurantiaca</name>
    <dbReference type="NCBI Taxonomy" id="3058365"/>
    <lineage>
        <taxon>Bacteria</taxon>
        <taxon>Pseudomonadati</taxon>
        <taxon>Bacteroidota</taxon>
        <taxon>Cytophagia</taxon>
        <taxon>Cytophagales</taxon>
        <taxon>Shiellaceae</taxon>
        <taxon>Shiella</taxon>
    </lineage>
</organism>
<dbReference type="PANTHER" id="PTHR30441">
    <property type="entry name" value="DUF748 DOMAIN-CONTAINING PROTEIN"/>
    <property type="match status" value="1"/>
</dbReference>
<dbReference type="InterPro" id="IPR052894">
    <property type="entry name" value="AsmA-related"/>
</dbReference>
<comment type="caution">
    <text evidence="2">The sequence shown here is derived from an EMBL/GenBank/DDBJ whole genome shotgun (WGS) entry which is preliminary data.</text>
</comment>
<accession>A0ABT8F6W2</accession>
<keyword evidence="3" id="KW-1185">Reference proteome</keyword>
<keyword evidence="1" id="KW-0175">Coiled coil</keyword>
<gene>
    <name evidence="2" type="ORF">QWY31_11825</name>
</gene>
<proteinExistence type="predicted"/>
<evidence type="ECO:0000313" key="2">
    <source>
        <dbReference type="EMBL" id="MDN4166195.1"/>
    </source>
</evidence>
<feature type="coiled-coil region" evidence="1">
    <location>
        <begin position="768"/>
        <end position="803"/>
    </location>
</feature>